<dbReference type="EMBL" id="CADCTT010000259">
    <property type="protein sequence ID" value="CAA9314817.1"/>
    <property type="molecule type" value="Genomic_DNA"/>
</dbReference>
<gene>
    <name evidence="1" type="ORF">AVDCRST_MAG61-1962</name>
</gene>
<accession>A0A6J4KTL3</accession>
<protein>
    <submittedName>
        <fullName evidence="1">Uncharacterized protein</fullName>
    </submittedName>
</protein>
<proteinExistence type="predicted"/>
<name>A0A6J4KTL3_9ACTN</name>
<evidence type="ECO:0000313" key="1">
    <source>
        <dbReference type="EMBL" id="CAA9314817.1"/>
    </source>
</evidence>
<organism evidence="1">
    <name type="scientific">uncultured Friedmanniella sp</name>
    <dbReference type="NCBI Taxonomy" id="335381"/>
    <lineage>
        <taxon>Bacteria</taxon>
        <taxon>Bacillati</taxon>
        <taxon>Actinomycetota</taxon>
        <taxon>Actinomycetes</taxon>
        <taxon>Propionibacteriales</taxon>
        <taxon>Nocardioidaceae</taxon>
        <taxon>Friedmanniella</taxon>
        <taxon>environmental samples</taxon>
    </lineage>
</organism>
<sequence>MNTRRVPGVTRNSGWQAVDAEIVKGLALRQQQAETTPTPFAAQADHILRQAGEDRKA</sequence>
<dbReference type="AlphaFoldDB" id="A0A6J4KTL3"/>
<reference evidence="1" key="1">
    <citation type="submission" date="2020-02" db="EMBL/GenBank/DDBJ databases">
        <authorList>
            <person name="Meier V. D."/>
        </authorList>
    </citation>
    <scope>NUCLEOTIDE SEQUENCE</scope>
    <source>
        <strain evidence="1">AVDCRST_MAG61</strain>
    </source>
</reference>